<dbReference type="PATRIC" id="fig|796943.3.peg.863"/>
<dbReference type="Proteomes" id="UP000018461">
    <property type="component" value="Unassembled WGS sequence"/>
</dbReference>
<feature type="binding site" evidence="7">
    <location>
        <position position="164"/>
    </location>
    <ligand>
        <name>FMN</name>
        <dbReference type="ChEBI" id="CHEBI:58210"/>
    </ligand>
</feature>
<evidence type="ECO:0000256" key="5">
    <source>
        <dbReference type="PIRNR" id="PIRNR006621"/>
    </source>
</evidence>
<comment type="cofactor">
    <cofactor evidence="5 7">
        <name>FMN</name>
        <dbReference type="ChEBI" id="CHEBI:58210"/>
    </cofactor>
</comment>
<dbReference type="SUPFAM" id="SSF51395">
    <property type="entry name" value="FMN-linked oxidoreductases"/>
    <property type="match status" value="1"/>
</dbReference>
<comment type="caution">
    <text evidence="9">The sequence shown here is derived from an EMBL/GenBank/DDBJ whole genome shotgun (WGS) entry which is preliminary data.</text>
</comment>
<comment type="similarity">
    <text evidence="5">Belongs to the dus family.</text>
</comment>
<comment type="function">
    <text evidence="5">Catalyzes the synthesis of 5,6-dihydrouridine (D), a modified base found in the D-loop of most tRNAs, via the reduction of the C5-C6 double bond in target uridines.</text>
</comment>
<feature type="binding site" evidence="7">
    <location>
        <begin position="220"/>
        <end position="221"/>
    </location>
    <ligand>
        <name>FMN</name>
        <dbReference type="ChEBI" id="CHEBI:58210"/>
    </ligand>
</feature>
<dbReference type="Pfam" id="PF01207">
    <property type="entry name" value="Dus"/>
    <property type="match status" value="1"/>
</dbReference>
<dbReference type="GO" id="GO:0017150">
    <property type="term" value="F:tRNA dihydrouridine synthase activity"/>
    <property type="evidence" value="ECO:0007669"/>
    <property type="project" value="InterPro"/>
</dbReference>
<dbReference type="EMBL" id="AFZC02000003">
    <property type="protein sequence ID" value="EHL12431.1"/>
    <property type="molecule type" value="Genomic_DNA"/>
</dbReference>
<keyword evidence="1 5" id="KW-0285">Flavoprotein</keyword>
<dbReference type="HOGENOM" id="CLU_013299_6_0_9"/>
<evidence type="ECO:0000256" key="4">
    <source>
        <dbReference type="ARBA" id="ARBA00023002"/>
    </source>
</evidence>
<dbReference type="InterPro" id="IPR035587">
    <property type="entry name" value="DUS-like_FMN-bd"/>
</dbReference>
<dbReference type="PANTHER" id="PTHR45846:SF1">
    <property type="entry name" value="TRNA-DIHYDROURIDINE(47) SYNTHASE [NAD(P)(+)]-LIKE"/>
    <property type="match status" value="1"/>
</dbReference>
<feature type="binding site" evidence="7">
    <location>
        <position position="64"/>
    </location>
    <ligand>
        <name>FMN</name>
        <dbReference type="ChEBI" id="CHEBI:58210"/>
    </ligand>
</feature>
<evidence type="ECO:0000259" key="8">
    <source>
        <dbReference type="Pfam" id="PF01207"/>
    </source>
</evidence>
<dbReference type="RefSeq" id="WP_009534332.1">
    <property type="nucleotide sequence ID" value="NZ_KE148312.1"/>
</dbReference>
<keyword evidence="3 5" id="KW-0819">tRNA processing</keyword>
<proteinExistence type="inferred from homology"/>
<reference evidence="9" key="2">
    <citation type="submission" date="2013-03" db="EMBL/GenBank/DDBJ databases">
        <title>The Genome Sequence of Oribacterium sp. ACB1.</title>
        <authorList>
            <consortium name="The Broad Institute Genomics Platform"/>
            <consortium name="The Broad Institute Genome Sequencing Center for Infectious Disease"/>
            <person name="Earl A."/>
            <person name="Ward D."/>
            <person name="Feldgarden M."/>
            <person name="Gevers D."/>
            <person name="Sizova M."/>
            <person name="Hazen A."/>
            <person name="Epstein S."/>
            <person name="Walker B."/>
            <person name="Young S."/>
            <person name="Zeng Q."/>
            <person name="Gargeya S."/>
            <person name="Fitzgerald M."/>
            <person name="Haas B."/>
            <person name="Abouelleil A."/>
            <person name="Allen A.W."/>
            <person name="Alvarado L."/>
            <person name="Arachchi H.M."/>
            <person name="Berlin A.M."/>
            <person name="Chapman S.B."/>
            <person name="Gainer-Dewar J."/>
            <person name="Goldberg J."/>
            <person name="Griggs A."/>
            <person name="Gujja S."/>
            <person name="Hansen M."/>
            <person name="Howarth C."/>
            <person name="Imamovic A."/>
            <person name="Ireland A."/>
            <person name="Larimer J."/>
            <person name="McCowan C."/>
            <person name="Murphy C."/>
            <person name="Pearson M."/>
            <person name="Poon T.W."/>
            <person name="Priest M."/>
            <person name="Roberts A."/>
            <person name="Saif S."/>
            <person name="Shea T."/>
            <person name="Sisk P."/>
            <person name="Sykes S."/>
            <person name="Wortman J."/>
            <person name="Nusbaum C."/>
            <person name="Birren B."/>
        </authorList>
    </citation>
    <scope>NUCLEOTIDE SEQUENCE [LARGE SCALE GENOMIC DNA]</scope>
    <source>
        <strain evidence="9">ACB1</strain>
    </source>
</reference>
<dbReference type="GO" id="GO:0003723">
    <property type="term" value="F:RNA binding"/>
    <property type="evidence" value="ECO:0007669"/>
    <property type="project" value="TreeGrafter"/>
</dbReference>
<dbReference type="PIRSF" id="PIRSF006621">
    <property type="entry name" value="Dus"/>
    <property type="match status" value="1"/>
</dbReference>
<protein>
    <recommendedName>
        <fullName evidence="5">tRNA-dihydrouridine synthase</fullName>
        <ecNumber evidence="5">1.3.1.-</ecNumber>
    </recommendedName>
</protein>
<evidence type="ECO:0000313" key="9">
    <source>
        <dbReference type="EMBL" id="EHL12431.1"/>
    </source>
</evidence>
<evidence type="ECO:0000256" key="6">
    <source>
        <dbReference type="PIRSR" id="PIRSR006621-1"/>
    </source>
</evidence>
<evidence type="ECO:0000256" key="2">
    <source>
        <dbReference type="ARBA" id="ARBA00022643"/>
    </source>
</evidence>
<feature type="active site" description="Proton donor" evidence="6">
    <location>
        <position position="94"/>
    </location>
</feature>
<sequence>MKYYFAPLESISSYPLRNAHARFFSSIDKYFSPFVSANEEGHYTGKIERDLSPKNNQTLTLIPQIMGREVDHMLKSFSYLQDLGYSEANLNLGCPSGTVVAKGKGAGMLRDLYFLEDFFKNLFLKKEKDFAISVKCRIGISDAVAIPELFSLFNQFPFSEVIVHPRVQKQFYKGNVDLEGFQKVYEITKNPLVYNGDIENAETAHKIMERFPGISGIMLGRGLLANPALAREIRGGNELKEKELKDYILAVEKAFSEEIQGDKNLLCKLKECWSYFAKNYPVSIKGIKELRKAKTMEEYRAAKFRIYSEGEFIPFKGEKEWI</sequence>
<feature type="binding site" evidence="7">
    <location>
        <position position="135"/>
    </location>
    <ligand>
        <name>FMN</name>
        <dbReference type="ChEBI" id="CHEBI:58210"/>
    </ligand>
</feature>
<accession>G9WM85</accession>
<evidence type="ECO:0000256" key="1">
    <source>
        <dbReference type="ARBA" id="ARBA00022630"/>
    </source>
</evidence>
<gene>
    <name evidence="9" type="ORF">HMPREF9625_00468</name>
</gene>
<dbReference type="AlphaFoldDB" id="G9WM85"/>
<keyword evidence="2 5" id="KW-0288">FMN</keyword>
<dbReference type="Gene3D" id="3.20.20.70">
    <property type="entry name" value="Aldolase class I"/>
    <property type="match status" value="1"/>
</dbReference>
<evidence type="ECO:0000313" key="10">
    <source>
        <dbReference type="Proteomes" id="UP000018461"/>
    </source>
</evidence>
<keyword evidence="10" id="KW-1185">Reference proteome</keyword>
<dbReference type="CDD" id="cd02801">
    <property type="entry name" value="DUS_like_FMN"/>
    <property type="match status" value="1"/>
</dbReference>
<organism evidence="9 10">
    <name type="scientific">Oribacterium parvum ACB1</name>
    <dbReference type="NCBI Taxonomy" id="796943"/>
    <lineage>
        <taxon>Bacteria</taxon>
        <taxon>Bacillati</taxon>
        <taxon>Bacillota</taxon>
        <taxon>Clostridia</taxon>
        <taxon>Lachnospirales</taxon>
        <taxon>Lachnospiraceae</taxon>
        <taxon>Oribacterium</taxon>
    </lineage>
</organism>
<feature type="domain" description="DUS-like FMN-binding" evidence="8">
    <location>
        <begin position="6"/>
        <end position="250"/>
    </location>
</feature>
<dbReference type="EC" id="1.3.1.-" evidence="5"/>
<dbReference type="GO" id="GO:0050660">
    <property type="term" value="F:flavin adenine dinucleotide binding"/>
    <property type="evidence" value="ECO:0007669"/>
    <property type="project" value="InterPro"/>
</dbReference>
<name>G9WM85_9FIRM</name>
<evidence type="ECO:0000256" key="7">
    <source>
        <dbReference type="PIRSR" id="PIRSR006621-2"/>
    </source>
</evidence>
<dbReference type="STRING" id="796943.HMPREF9625_00468"/>
<reference evidence="9" key="1">
    <citation type="submission" date="2011-08" db="EMBL/GenBank/DDBJ databases">
        <authorList>
            <consortium name="The Broad Institute Genome Sequencing Platform"/>
            <person name="Earl A."/>
            <person name="Ward D."/>
            <person name="Feldgarden M."/>
            <person name="Gevers D."/>
            <person name="Sizova M."/>
            <person name="Hazen A."/>
            <person name="Epstein S."/>
            <person name="Young S.K."/>
            <person name="Zeng Q."/>
            <person name="Gargeya S."/>
            <person name="Fitzgerald M."/>
            <person name="Haas B."/>
            <person name="Abouelleil A."/>
            <person name="Alvarado L."/>
            <person name="Arachchi H.M."/>
            <person name="Berlin A."/>
            <person name="Brown A."/>
            <person name="Chapman S.B."/>
            <person name="Chen Z."/>
            <person name="Dunbar C."/>
            <person name="Freedman E."/>
            <person name="Gearin G."/>
            <person name="Gellesch M."/>
            <person name="Goldberg J."/>
            <person name="Griggs A."/>
            <person name="Gujja S."/>
            <person name="Heiman D."/>
            <person name="Howarth C."/>
            <person name="Larson L."/>
            <person name="Lui A."/>
            <person name="MacDonald P.J.P."/>
            <person name="Montmayeur A."/>
            <person name="Murphy C."/>
            <person name="Neiman D."/>
            <person name="Pearson M."/>
            <person name="Priest M."/>
            <person name="Roberts A."/>
            <person name="Saif S."/>
            <person name="Shea T."/>
            <person name="Shenoy N."/>
            <person name="Sisk P."/>
            <person name="Stolte C."/>
            <person name="Sykes S."/>
            <person name="Wortman J."/>
            <person name="Nusbaum C."/>
            <person name="Birren B."/>
        </authorList>
    </citation>
    <scope>NUCLEOTIDE SEQUENCE</scope>
    <source>
        <strain evidence="9">ACB1</strain>
    </source>
</reference>
<dbReference type="InterPro" id="IPR013785">
    <property type="entry name" value="Aldolase_TIM"/>
</dbReference>
<dbReference type="InterPro" id="IPR001269">
    <property type="entry name" value="DUS_fam"/>
</dbReference>
<keyword evidence="4 5" id="KW-0560">Oxidoreductase</keyword>
<keyword evidence="7" id="KW-0547">Nucleotide-binding</keyword>
<dbReference type="PANTHER" id="PTHR45846">
    <property type="entry name" value="TRNA-DIHYDROURIDINE(47) SYNTHASE [NAD(P)(+)]-LIKE"/>
    <property type="match status" value="1"/>
</dbReference>
<evidence type="ECO:0000256" key="3">
    <source>
        <dbReference type="ARBA" id="ARBA00022694"/>
    </source>
</evidence>